<dbReference type="RefSeq" id="WP_074235197.1">
    <property type="nucleotide sequence ID" value="NZ_FSRK01000001.1"/>
</dbReference>
<dbReference type="Proteomes" id="UP000185207">
    <property type="component" value="Unassembled WGS sequence"/>
</dbReference>
<keyword evidence="3" id="KW-0812">Transmembrane</keyword>
<keyword evidence="1" id="KW-0175">Coiled coil</keyword>
<proteinExistence type="predicted"/>
<name>A0A1N6GWD1_9FLAO</name>
<keyword evidence="5" id="KW-1185">Reference proteome</keyword>
<evidence type="ECO:0000256" key="1">
    <source>
        <dbReference type="SAM" id="Coils"/>
    </source>
</evidence>
<feature type="region of interest" description="Disordered" evidence="2">
    <location>
        <begin position="544"/>
        <end position="568"/>
    </location>
</feature>
<evidence type="ECO:0000313" key="5">
    <source>
        <dbReference type="Proteomes" id="UP000185207"/>
    </source>
</evidence>
<feature type="transmembrane region" description="Helical" evidence="3">
    <location>
        <begin position="358"/>
        <end position="376"/>
    </location>
</feature>
<feature type="transmembrane region" description="Helical" evidence="3">
    <location>
        <begin position="259"/>
        <end position="281"/>
    </location>
</feature>
<gene>
    <name evidence="4" type="ORF">SAMN05444409_2096</name>
</gene>
<dbReference type="AlphaFoldDB" id="A0A1N6GWD1"/>
<protein>
    <recommendedName>
        <fullName evidence="6">Phage tail tape measure protein</fullName>
    </recommendedName>
</protein>
<dbReference type="STRING" id="1416779.SAMN05444409_2096"/>
<feature type="transmembrane region" description="Helical" evidence="3">
    <location>
        <begin position="306"/>
        <end position="328"/>
    </location>
</feature>
<reference evidence="5" key="1">
    <citation type="submission" date="2016-11" db="EMBL/GenBank/DDBJ databases">
        <authorList>
            <person name="Varghese N."/>
            <person name="Submissions S."/>
        </authorList>
    </citation>
    <scope>NUCLEOTIDE SEQUENCE [LARGE SCALE GENOMIC DNA]</scope>
    <source>
        <strain evidence="5">DSM 27623</strain>
    </source>
</reference>
<accession>A0A1N6GWD1</accession>
<organism evidence="4 5">
    <name type="scientific">Epilithonimonas zeae</name>
    <dbReference type="NCBI Taxonomy" id="1416779"/>
    <lineage>
        <taxon>Bacteria</taxon>
        <taxon>Pseudomonadati</taxon>
        <taxon>Bacteroidota</taxon>
        <taxon>Flavobacteriia</taxon>
        <taxon>Flavobacteriales</taxon>
        <taxon>Weeksellaceae</taxon>
        <taxon>Chryseobacterium group</taxon>
        <taxon>Epilithonimonas</taxon>
    </lineage>
</organism>
<evidence type="ECO:0008006" key="6">
    <source>
        <dbReference type="Google" id="ProtNLM"/>
    </source>
</evidence>
<evidence type="ECO:0000256" key="3">
    <source>
        <dbReference type="SAM" id="Phobius"/>
    </source>
</evidence>
<dbReference type="OrthoDB" id="1219342at2"/>
<dbReference type="EMBL" id="FSRK01000001">
    <property type="protein sequence ID" value="SIO11834.1"/>
    <property type="molecule type" value="Genomic_DNA"/>
</dbReference>
<feature type="coiled-coil region" evidence="1">
    <location>
        <begin position="90"/>
        <end position="117"/>
    </location>
</feature>
<evidence type="ECO:0000256" key="2">
    <source>
        <dbReference type="SAM" id="MobiDB-lite"/>
    </source>
</evidence>
<sequence>MNAFNFIATLKDQASSQLKKVADLFGVVTTKAKGFTDKLKNIVLSDKVSSKLISMGEKLDANIQKISNFRKKAGEIAGVGFEKLTGITSMSDFIDKAIEARNEYKKMSNELNNALGDKIGSGAMAMLTDFAKNTPYQLNDVVGSFTNLTKNGIYPTYDEMMKLGDLATSQGKSFDDLSGAILGAQGGQFEGLKALGIDASKQGDKIRMTFKGVTKEVANNGQAIKDAVASYGAMDGVSGSMEKFSQTSAGQIANIKEEWWNFLVTIGGYFEVFGALAMQYLSPVIDSIKEFIDVAFGNGIGEPTDLFGGMLSGLLVVIDLFSTGLSAVIEFLKPLAPYILDAAIAFGIFNLVMAISPITWIIIGIVALISVIGLLIKYTDGWGATFTALGSLIKLWWQQVKADFTMGIDIAIYLFNKLRYTAFEIFDKIGQKISNVGEAVKKALSFDFKGAYESLNKEVTSEFTAKLQENEKSLQKNGKTYVQGTLNRGHDAAKAVGQMGLSINGKKILNDFNNTLEAFKGSTGDKKGNAKDYNDGIKDLLGNGDKKLSKTPANQVAKNRAQGDGITEGGNKQTNIVINIGKLQDQTVIQVNKTEQGLSNLGDKVQEILLRAVNSVNQMQIG</sequence>
<keyword evidence="3" id="KW-0472">Membrane</keyword>
<keyword evidence="3" id="KW-1133">Transmembrane helix</keyword>
<evidence type="ECO:0000313" key="4">
    <source>
        <dbReference type="EMBL" id="SIO11834.1"/>
    </source>
</evidence>